<dbReference type="GO" id="GO:0016020">
    <property type="term" value="C:membrane"/>
    <property type="evidence" value="ECO:0007669"/>
    <property type="project" value="UniProtKB-SubCell"/>
</dbReference>
<evidence type="ECO:0000256" key="5">
    <source>
        <dbReference type="ARBA" id="ARBA00022989"/>
    </source>
</evidence>
<feature type="transmembrane region" description="Helical" evidence="7">
    <location>
        <begin position="573"/>
        <end position="603"/>
    </location>
</feature>
<comment type="subcellular location">
    <subcellularLocation>
        <location evidence="1">Membrane</location>
        <topology evidence="1">Multi-pass membrane protein</topology>
    </subcellularLocation>
</comment>
<feature type="transmembrane region" description="Helical" evidence="7">
    <location>
        <begin position="349"/>
        <end position="376"/>
    </location>
</feature>
<dbReference type="InterPro" id="IPR040241">
    <property type="entry name" value="TRP_Flc/Pkd2-like"/>
</dbReference>
<dbReference type="PANTHER" id="PTHR31145">
    <property type="entry name" value="INTEGRAL MEMBRANE PROTEIN (AFU_ORTHOLOGUE AFUA_7G01610)"/>
    <property type="match status" value="1"/>
</dbReference>
<evidence type="ECO:0000256" key="6">
    <source>
        <dbReference type="ARBA" id="ARBA00023136"/>
    </source>
</evidence>
<evidence type="ECO:0000256" key="1">
    <source>
        <dbReference type="ARBA" id="ARBA00004141"/>
    </source>
</evidence>
<feature type="transmembrane region" description="Helical" evidence="7">
    <location>
        <begin position="485"/>
        <end position="505"/>
    </location>
</feature>
<protein>
    <recommendedName>
        <fullName evidence="8">ML-like domain-containing protein</fullName>
    </recommendedName>
</protein>
<feature type="transmembrane region" description="Helical" evidence="7">
    <location>
        <begin position="538"/>
        <end position="561"/>
    </location>
</feature>
<dbReference type="STRING" id="1849047.A0A3D8RG02"/>
<dbReference type="GO" id="GO:0055085">
    <property type="term" value="P:transmembrane transport"/>
    <property type="evidence" value="ECO:0007669"/>
    <property type="project" value="TreeGrafter"/>
</dbReference>
<keyword evidence="4" id="KW-0732">Signal</keyword>
<organism evidence="9 10">
    <name type="scientific">Coleophoma cylindrospora</name>
    <dbReference type="NCBI Taxonomy" id="1849047"/>
    <lineage>
        <taxon>Eukaryota</taxon>
        <taxon>Fungi</taxon>
        <taxon>Dikarya</taxon>
        <taxon>Ascomycota</taxon>
        <taxon>Pezizomycotina</taxon>
        <taxon>Leotiomycetes</taxon>
        <taxon>Helotiales</taxon>
        <taxon>Dermateaceae</taxon>
        <taxon>Coleophoma</taxon>
    </lineage>
</organism>
<feature type="domain" description="ML-like" evidence="8">
    <location>
        <begin position="24"/>
        <end position="165"/>
    </location>
</feature>
<gene>
    <name evidence="9" type="ORF">BP6252_06698</name>
</gene>
<evidence type="ECO:0000259" key="8">
    <source>
        <dbReference type="SMART" id="SM01320"/>
    </source>
</evidence>
<feature type="transmembrane region" description="Helical" evidence="7">
    <location>
        <begin position="397"/>
        <end position="417"/>
    </location>
</feature>
<dbReference type="Pfam" id="PF06011">
    <property type="entry name" value="TRP"/>
    <property type="match status" value="1"/>
</dbReference>
<evidence type="ECO:0000256" key="3">
    <source>
        <dbReference type="ARBA" id="ARBA00022692"/>
    </source>
</evidence>
<proteinExistence type="inferred from homology"/>
<dbReference type="GO" id="GO:0009272">
    <property type="term" value="P:fungal-type cell wall biogenesis"/>
    <property type="evidence" value="ECO:0007669"/>
    <property type="project" value="TreeGrafter"/>
</dbReference>
<evidence type="ECO:0000313" key="10">
    <source>
        <dbReference type="Proteomes" id="UP000256645"/>
    </source>
</evidence>
<sequence length="661" mass="72729">MRTSGWLHYTAAFQGLILGVYATDVLKLSSFSECVKNPDIFIDRADIEYDSKTREIQLDIAGRSSKSENVTASLHVAAYGKQLYTNNFNPCDRESYVAQLCPVPVGNFAAATTQTIPTEYADKIPSIAYSIPDIALQATIELKALDDGRNVGCISADLSNGKSINSRAVTYVAAGIAAATLLISGLASFSSGGHGGEPGKAGPSPNFMDIMSWFQTVATTGMLSVNYPPLYRSFTEKFAFSTGLISWMKMQSSIDSFRSRTGGNITTANIDYLKNATLVFSGDHGSTDDVHISRSVLSTLKVVRDFSFGDAGNGTAGSISLGVTRRVSGIQAYAEGAGIVQQNTFMTAFLVACIVSAAIAVGILLLKAILECWALCGNIPKSLVGFRKHYWGTTFRSITNLIYIFYGPWVGWSIFQFRTGDSWAATLLAAVTLILFSSILICFAIVIIRTAQRYIKSQGSAAALFEDKRTWLKYSLFYNTYRKNYWWFFNVIIAYSFIRGFLLAALNGKGFAQTVAMLVIETLMLIITIIVRPHERKIENIVTITTRLFQTLTFAGVFIFVNELKVQKSTQTIMGFALVIFSVVTTTILVILLITSAFITCCANNPHRQRRKEAEKRKRESDALIAQSHYSSSYTNSDSMIYTRAIKLDPATEPLYTQHHV</sequence>
<dbReference type="PANTHER" id="PTHR31145:SF5">
    <property type="entry name" value="DUF907 DOMAIN PROTEIN (AFU_ORTHOLOGUE AFUA_2G06100)"/>
    <property type="match status" value="1"/>
</dbReference>
<comment type="similarity">
    <text evidence="2">Belongs to the transient receptor potential (TRP) ion channel family.</text>
</comment>
<evidence type="ECO:0000313" key="9">
    <source>
        <dbReference type="EMBL" id="RDW72791.1"/>
    </source>
</evidence>
<accession>A0A3D8RG02</accession>
<reference evidence="9 10" key="1">
    <citation type="journal article" date="2018" name="IMA Fungus">
        <title>IMA Genome-F 9: Draft genome sequence of Annulohypoxylon stygium, Aspergillus mulundensis, Berkeleyomyces basicola (syn. Thielaviopsis basicola), Ceratocystis smalleyi, two Cercospora beticola strains, Coleophoma cylindrospora, Fusarium fracticaudum, Phialophora cf. hyalina, and Morchella septimelata.</title>
        <authorList>
            <person name="Wingfield B.D."/>
            <person name="Bills G.F."/>
            <person name="Dong Y."/>
            <person name="Huang W."/>
            <person name="Nel W.J."/>
            <person name="Swalarsk-Parry B.S."/>
            <person name="Vaghefi N."/>
            <person name="Wilken P.M."/>
            <person name="An Z."/>
            <person name="de Beer Z.W."/>
            <person name="De Vos L."/>
            <person name="Chen L."/>
            <person name="Duong T.A."/>
            <person name="Gao Y."/>
            <person name="Hammerbacher A."/>
            <person name="Kikkert J.R."/>
            <person name="Li Y."/>
            <person name="Li H."/>
            <person name="Li K."/>
            <person name="Li Q."/>
            <person name="Liu X."/>
            <person name="Ma X."/>
            <person name="Naidoo K."/>
            <person name="Pethybridge S.J."/>
            <person name="Sun J."/>
            <person name="Steenkamp E.T."/>
            <person name="van der Nest M.A."/>
            <person name="van Wyk S."/>
            <person name="Wingfield M.J."/>
            <person name="Xiong C."/>
            <person name="Yue Q."/>
            <person name="Zhang X."/>
        </authorList>
    </citation>
    <scope>NUCLEOTIDE SEQUENCE [LARGE SCALE GENOMIC DNA]</scope>
    <source>
        <strain evidence="9 10">BP6252</strain>
    </source>
</reference>
<evidence type="ECO:0000256" key="7">
    <source>
        <dbReference type="SAM" id="Phobius"/>
    </source>
</evidence>
<dbReference type="SMART" id="SM01320">
    <property type="entry name" value="TRP_N"/>
    <property type="match status" value="1"/>
</dbReference>
<evidence type="ECO:0000256" key="2">
    <source>
        <dbReference type="ARBA" id="ARBA00010642"/>
    </source>
</evidence>
<keyword evidence="3 7" id="KW-0812">Transmembrane</keyword>
<feature type="transmembrane region" description="Helical" evidence="7">
    <location>
        <begin position="423"/>
        <end position="448"/>
    </location>
</feature>
<name>A0A3D8RG02_9HELO</name>
<keyword evidence="10" id="KW-1185">Reference proteome</keyword>
<keyword evidence="5 7" id="KW-1133">Transmembrane helix</keyword>
<evidence type="ECO:0000256" key="4">
    <source>
        <dbReference type="ARBA" id="ARBA00022729"/>
    </source>
</evidence>
<dbReference type="Pfam" id="PF14558">
    <property type="entry name" value="TRP_N"/>
    <property type="match status" value="1"/>
</dbReference>
<dbReference type="Proteomes" id="UP000256645">
    <property type="component" value="Unassembled WGS sequence"/>
</dbReference>
<dbReference type="EMBL" id="PDLM01000007">
    <property type="protein sequence ID" value="RDW72791.1"/>
    <property type="molecule type" value="Genomic_DNA"/>
</dbReference>
<keyword evidence="6 7" id="KW-0472">Membrane</keyword>
<dbReference type="OrthoDB" id="2115177at2759"/>
<feature type="transmembrane region" description="Helical" evidence="7">
    <location>
        <begin position="511"/>
        <end position="531"/>
    </location>
</feature>
<comment type="caution">
    <text evidence="9">The sequence shown here is derived from an EMBL/GenBank/DDBJ whole genome shotgun (WGS) entry which is preliminary data.</text>
</comment>
<dbReference type="InterPro" id="IPR010308">
    <property type="entry name" value="TRP_C"/>
</dbReference>
<dbReference type="InterPro" id="IPR032800">
    <property type="entry name" value="TRP_N"/>
</dbReference>
<dbReference type="AlphaFoldDB" id="A0A3D8RG02"/>